<dbReference type="PANTHER" id="PTHR43791:SF24">
    <property type="entry name" value="NICOTINIC ACID PLASMA MEMBRANE TRANSPORTER"/>
    <property type="match status" value="1"/>
</dbReference>
<dbReference type="SUPFAM" id="SSF103473">
    <property type="entry name" value="MFS general substrate transporter"/>
    <property type="match status" value="1"/>
</dbReference>
<protein>
    <recommendedName>
        <fullName evidence="10">Major facilitator superfamily (MFS) profile domain-containing protein</fullName>
    </recommendedName>
</protein>
<accession>A0ABR4EB05</accession>
<dbReference type="Proteomes" id="UP001600888">
    <property type="component" value="Unassembled WGS sequence"/>
</dbReference>
<gene>
    <name evidence="8" type="ORF">FJTKL_13308</name>
</gene>
<proteinExistence type="predicted"/>
<comment type="subcellular location">
    <subcellularLocation>
        <location evidence="1">Membrane</location>
        <topology evidence="1">Multi-pass membrane protein</topology>
    </subcellularLocation>
</comment>
<evidence type="ECO:0000256" key="1">
    <source>
        <dbReference type="ARBA" id="ARBA00004141"/>
    </source>
</evidence>
<dbReference type="EMBL" id="JBAWTH010000074">
    <property type="protein sequence ID" value="KAL2279620.1"/>
    <property type="molecule type" value="Genomic_DNA"/>
</dbReference>
<feature type="transmembrane region" description="Helical" evidence="7">
    <location>
        <begin position="12"/>
        <end position="35"/>
    </location>
</feature>
<dbReference type="PANTHER" id="PTHR43791">
    <property type="entry name" value="PERMEASE-RELATED"/>
    <property type="match status" value="1"/>
</dbReference>
<dbReference type="InterPro" id="IPR011701">
    <property type="entry name" value="MFS"/>
</dbReference>
<dbReference type="InterPro" id="IPR036259">
    <property type="entry name" value="MFS_trans_sf"/>
</dbReference>
<evidence type="ECO:0000256" key="6">
    <source>
        <dbReference type="SAM" id="MobiDB-lite"/>
    </source>
</evidence>
<dbReference type="Pfam" id="PF07690">
    <property type="entry name" value="MFS_1"/>
    <property type="match status" value="1"/>
</dbReference>
<feature type="transmembrane region" description="Helical" evidence="7">
    <location>
        <begin position="139"/>
        <end position="162"/>
    </location>
</feature>
<feature type="transmembrane region" description="Helical" evidence="7">
    <location>
        <begin position="98"/>
        <end position="119"/>
    </location>
</feature>
<evidence type="ECO:0000256" key="5">
    <source>
        <dbReference type="ARBA" id="ARBA00023136"/>
    </source>
</evidence>
<evidence type="ECO:0000256" key="4">
    <source>
        <dbReference type="ARBA" id="ARBA00022989"/>
    </source>
</evidence>
<evidence type="ECO:0000256" key="3">
    <source>
        <dbReference type="ARBA" id="ARBA00022692"/>
    </source>
</evidence>
<keyword evidence="4 7" id="KW-1133">Transmembrane helix</keyword>
<evidence type="ECO:0008006" key="10">
    <source>
        <dbReference type="Google" id="ProtNLM"/>
    </source>
</evidence>
<organism evidence="8 9">
    <name type="scientific">Diaporthe vaccinii</name>
    <dbReference type="NCBI Taxonomy" id="105482"/>
    <lineage>
        <taxon>Eukaryota</taxon>
        <taxon>Fungi</taxon>
        <taxon>Dikarya</taxon>
        <taxon>Ascomycota</taxon>
        <taxon>Pezizomycotina</taxon>
        <taxon>Sordariomycetes</taxon>
        <taxon>Sordariomycetidae</taxon>
        <taxon>Diaporthales</taxon>
        <taxon>Diaporthaceae</taxon>
        <taxon>Diaporthe</taxon>
        <taxon>Diaporthe eres species complex</taxon>
    </lineage>
</organism>
<evidence type="ECO:0000313" key="8">
    <source>
        <dbReference type="EMBL" id="KAL2279620.1"/>
    </source>
</evidence>
<dbReference type="Gene3D" id="1.20.1250.20">
    <property type="entry name" value="MFS general substrate transporter like domains"/>
    <property type="match status" value="1"/>
</dbReference>
<comment type="caution">
    <text evidence="8">The sequence shown here is derived from an EMBL/GenBank/DDBJ whole genome shotgun (WGS) entry which is preliminary data.</text>
</comment>
<reference evidence="8 9" key="1">
    <citation type="submission" date="2024-03" db="EMBL/GenBank/DDBJ databases">
        <title>A high-quality draft genome sequence of Diaporthe vaccinii, a causative agent of upright dieback and viscid rot disease in cranberry plants.</title>
        <authorList>
            <person name="Sarrasin M."/>
            <person name="Lang B.F."/>
            <person name="Burger G."/>
        </authorList>
    </citation>
    <scope>NUCLEOTIDE SEQUENCE [LARGE SCALE GENOMIC DNA]</scope>
    <source>
        <strain evidence="8 9">IS7</strain>
    </source>
</reference>
<keyword evidence="2" id="KW-0813">Transport</keyword>
<keyword evidence="9" id="KW-1185">Reference proteome</keyword>
<feature type="transmembrane region" description="Helical" evidence="7">
    <location>
        <begin position="47"/>
        <end position="67"/>
    </location>
</feature>
<name>A0ABR4EB05_9PEZI</name>
<sequence length="205" mass="22955">MVYKKEEQGRRLAYLFSSVALAGMFGGLIATAITYMGNLHGVESWSWLYIIEGCISILVSFWVFFGLPPNPTEPKFLTAKDKDVMVIREAQRAHTLQAQYLSVPVYLLGGISFFITVQTATVLGDKWKVRGTVLFTLDIFAVIGYAILLAVPDIPGIGYLYILNRKKFQIAQAERSGDRKETTGEGDLDFSVPDIEHIHNPSNWM</sequence>
<keyword evidence="5 7" id="KW-0472">Membrane</keyword>
<evidence type="ECO:0000256" key="7">
    <source>
        <dbReference type="SAM" id="Phobius"/>
    </source>
</evidence>
<evidence type="ECO:0000256" key="2">
    <source>
        <dbReference type="ARBA" id="ARBA00022448"/>
    </source>
</evidence>
<feature type="region of interest" description="Disordered" evidence="6">
    <location>
        <begin position="174"/>
        <end position="194"/>
    </location>
</feature>
<keyword evidence="3 7" id="KW-0812">Transmembrane</keyword>
<evidence type="ECO:0000313" key="9">
    <source>
        <dbReference type="Proteomes" id="UP001600888"/>
    </source>
</evidence>